<dbReference type="EMBL" id="CP027860">
    <property type="protein sequence ID" value="AVP98492.1"/>
    <property type="molecule type" value="Genomic_DNA"/>
</dbReference>
<dbReference type="CDD" id="cd02440">
    <property type="entry name" value="AdoMet_MTases"/>
    <property type="match status" value="1"/>
</dbReference>
<gene>
    <name evidence="2" type="ORF">C7S18_15435</name>
</gene>
<evidence type="ECO:0000259" key="1">
    <source>
        <dbReference type="Pfam" id="PF08241"/>
    </source>
</evidence>
<dbReference type="KEGG" id="xba:C7S18_15435"/>
<dbReference type="InterPro" id="IPR013216">
    <property type="entry name" value="Methyltransf_11"/>
</dbReference>
<dbReference type="SUPFAM" id="SSF53335">
    <property type="entry name" value="S-adenosyl-L-methionine-dependent methyltransferases"/>
    <property type="match status" value="1"/>
</dbReference>
<name>A0A2P1PUJ6_9GAMM</name>
<dbReference type="Gene3D" id="3.40.50.150">
    <property type="entry name" value="Vaccinia Virus protein VP39"/>
    <property type="match status" value="1"/>
</dbReference>
<evidence type="ECO:0000313" key="2">
    <source>
        <dbReference type="EMBL" id="AVP98492.1"/>
    </source>
</evidence>
<dbReference type="OrthoDB" id="9180794at2"/>
<dbReference type="Pfam" id="PF08241">
    <property type="entry name" value="Methyltransf_11"/>
    <property type="match status" value="1"/>
</dbReference>
<keyword evidence="3" id="KW-1185">Reference proteome</keyword>
<sequence length="175" mass="19977">MTTIKLDLGCGTNKRPGFVGMDSKSFAGVDVVHDLRRVPWPFADGSVSDIHCSHVLEHLTGSERCQFFDEVWRILVPGGKALIITPHWSHESAYGDPTHQWPPVCSQTYFFTNRAWREQNAPHVEMVCNFDCAFKGVSDPRDDYVKNVDQATLQQRMSRNINTFMELVCQMTRLD</sequence>
<reference evidence="2 3" key="1">
    <citation type="submission" date="2018-03" db="EMBL/GenBank/DDBJ databases">
        <title>Ahniella affigens gen. nov., sp. nov., a gammaproteobacterium isolated from sandy soil near a stream.</title>
        <authorList>
            <person name="Ko Y."/>
            <person name="Kim J.-H."/>
        </authorList>
    </citation>
    <scope>NUCLEOTIDE SEQUENCE [LARGE SCALE GENOMIC DNA]</scope>
    <source>
        <strain evidence="2 3">D13</strain>
    </source>
</reference>
<organism evidence="2 3">
    <name type="scientific">Ahniella affigens</name>
    <dbReference type="NCBI Taxonomy" id="2021234"/>
    <lineage>
        <taxon>Bacteria</taxon>
        <taxon>Pseudomonadati</taxon>
        <taxon>Pseudomonadota</taxon>
        <taxon>Gammaproteobacteria</taxon>
        <taxon>Lysobacterales</taxon>
        <taxon>Rhodanobacteraceae</taxon>
        <taxon>Ahniella</taxon>
    </lineage>
</organism>
<feature type="domain" description="Methyltransferase type 11" evidence="1">
    <location>
        <begin position="31"/>
        <end position="83"/>
    </location>
</feature>
<protein>
    <recommendedName>
        <fullName evidence="1">Methyltransferase type 11 domain-containing protein</fullName>
    </recommendedName>
</protein>
<dbReference type="AlphaFoldDB" id="A0A2P1PUJ6"/>
<accession>A0A2P1PUJ6</accession>
<dbReference type="InterPro" id="IPR029063">
    <property type="entry name" value="SAM-dependent_MTases_sf"/>
</dbReference>
<proteinExistence type="predicted"/>
<dbReference type="Proteomes" id="UP000241074">
    <property type="component" value="Chromosome"/>
</dbReference>
<dbReference type="RefSeq" id="WP_106892413.1">
    <property type="nucleotide sequence ID" value="NZ_CP027860.1"/>
</dbReference>
<reference evidence="2 3" key="2">
    <citation type="submission" date="2018-03" db="EMBL/GenBank/DDBJ databases">
        <authorList>
            <person name="Keele B.F."/>
        </authorList>
    </citation>
    <scope>NUCLEOTIDE SEQUENCE [LARGE SCALE GENOMIC DNA]</scope>
    <source>
        <strain evidence="2 3">D13</strain>
    </source>
</reference>
<dbReference type="GO" id="GO:0008757">
    <property type="term" value="F:S-adenosylmethionine-dependent methyltransferase activity"/>
    <property type="evidence" value="ECO:0007669"/>
    <property type="project" value="InterPro"/>
</dbReference>
<evidence type="ECO:0000313" key="3">
    <source>
        <dbReference type="Proteomes" id="UP000241074"/>
    </source>
</evidence>